<dbReference type="RefSeq" id="WP_200590921.1">
    <property type="nucleotide sequence ID" value="NZ_JAEPBG010000002.1"/>
</dbReference>
<evidence type="ECO:0000313" key="2">
    <source>
        <dbReference type="EMBL" id="MBK4734151.1"/>
    </source>
</evidence>
<name>A0A934SS42_9BURK</name>
<reference evidence="2" key="1">
    <citation type="submission" date="2021-01" db="EMBL/GenBank/DDBJ databases">
        <title>Genome sequence of strain Noviherbaspirillum sp. DKR-6.</title>
        <authorList>
            <person name="Chaudhary D.K."/>
        </authorList>
    </citation>
    <scope>NUCLEOTIDE SEQUENCE</scope>
    <source>
        <strain evidence="2">DKR-6</strain>
    </source>
</reference>
<dbReference type="EMBL" id="JAEPBG010000002">
    <property type="protein sequence ID" value="MBK4734151.1"/>
    <property type="molecule type" value="Genomic_DNA"/>
</dbReference>
<gene>
    <name evidence="2" type="ORF">JJB74_05970</name>
</gene>
<sequence length="112" mass="12614">MKKQLAMALLVLTACSAHAQFFGDSRSRQDDAYKQYLACVKKYAESSAGQNALPSDIASAALSACDDHYQRMLLPTYELFGYTQWANDVLTETRQKARDYAIQAVLEARRIR</sequence>
<feature type="signal peptide" evidence="1">
    <location>
        <begin position="1"/>
        <end position="19"/>
    </location>
</feature>
<organism evidence="2 3">
    <name type="scientific">Noviherbaspirillum pedocola</name>
    <dbReference type="NCBI Taxonomy" id="2801341"/>
    <lineage>
        <taxon>Bacteria</taxon>
        <taxon>Pseudomonadati</taxon>
        <taxon>Pseudomonadota</taxon>
        <taxon>Betaproteobacteria</taxon>
        <taxon>Burkholderiales</taxon>
        <taxon>Oxalobacteraceae</taxon>
        <taxon>Noviherbaspirillum</taxon>
    </lineage>
</organism>
<keyword evidence="1" id="KW-0732">Signal</keyword>
<protein>
    <recommendedName>
        <fullName evidence="4">Lipoprotein</fullName>
    </recommendedName>
</protein>
<evidence type="ECO:0000256" key="1">
    <source>
        <dbReference type="SAM" id="SignalP"/>
    </source>
</evidence>
<comment type="caution">
    <text evidence="2">The sequence shown here is derived from an EMBL/GenBank/DDBJ whole genome shotgun (WGS) entry which is preliminary data.</text>
</comment>
<dbReference type="PROSITE" id="PS51257">
    <property type="entry name" value="PROKAR_LIPOPROTEIN"/>
    <property type="match status" value="1"/>
</dbReference>
<accession>A0A934SS42</accession>
<evidence type="ECO:0008006" key="4">
    <source>
        <dbReference type="Google" id="ProtNLM"/>
    </source>
</evidence>
<evidence type="ECO:0000313" key="3">
    <source>
        <dbReference type="Proteomes" id="UP000622890"/>
    </source>
</evidence>
<keyword evidence="3" id="KW-1185">Reference proteome</keyword>
<feature type="chain" id="PRO_5036905420" description="Lipoprotein" evidence="1">
    <location>
        <begin position="20"/>
        <end position="112"/>
    </location>
</feature>
<proteinExistence type="predicted"/>
<dbReference type="Proteomes" id="UP000622890">
    <property type="component" value="Unassembled WGS sequence"/>
</dbReference>
<dbReference type="AlphaFoldDB" id="A0A934SS42"/>